<reference evidence="6 7" key="1">
    <citation type="submission" date="2019-01" db="EMBL/GenBank/DDBJ databases">
        <title>Vibrio BEI176 sp. nov, a marine bacterium isolated from China: eastern marignal seas.</title>
        <authorList>
            <person name="Li B."/>
        </authorList>
    </citation>
    <scope>NUCLEOTIDE SEQUENCE [LARGE SCALE GENOMIC DNA]</scope>
    <source>
        <strain evidence="6 7">BEI176</strain>
    </source>
</reference>
<dbReference type="InterPro" id="IPR029062">
    <property type="entry name" value="Class_I_gatase-like"/>
</dbReference>
<comment type="caution">
    <text evidence="6">The sequence shown here is derived from an EMBL/GenBank/DDBJ whole genome shotgun (WGS) entry which is preliminary data.</text>
</comment>
<dbReference type="PIRSF" id="PIRSF028757">
    <property type="entry name" value="LD-carboxypeptidase"/>
    <property type="match status" value="1"/>
</dbReference>
<dbReference type="PANTHER" id="PTHR30237:SF5">
    <property type="entry name" value="CARBOXYPEPTIDASE VC_A0337-RELATED"/>
    <property type="match status" value="1"/>
</dbReference>
<name>A0A4Y8W8I4_9VIBR</name>
<dbReference type="RefSeq" id="WP_134837661.1">
    <property type="nucleotide sequence ID" value="NZ_SATR01000118.1"/>
</dbReference>
<dbReference type="Proteomes" id="UP000297753">
    <property type="component" value="Unassembled WGS sequence"/>
</dbReference>
<keyword evidence="6" id="KW-0645">Protease</keyword>
<feature type="active site" description="Charge relay system" evidence="3">
    <location>
        <position position="244"/>
    </location>
</feature>
<keyword evidence="7" id="KW-1185">Reference proteome</keyword>
<organism evidence="6 7">
    <name type="scientific">Vibrio ouci</name>
    <dbReference type="NCBI Taxonomy" id="2499078"/>
    <lineage>
        <taxon>Bacteria</taxon>
        <taxon>Pseudomonadati</taxon>
        <taxon>Pseudomonadota</taxon>
        <taxon>Gammaproteobacteria</taxon>
        <taxon>Vibrionales</taxon>
        <taxon>Vibrionaceae</taxon>
        <taxon>Vibrio</taxon>
    </lineage>
</organism>
<feature type="domain" description="LD-carboxypeptidase C-terminal" evidence="5">
    <location>
        <begin position="205"/>
        <end position="327"/>
    </location>
</feature>
<feature type="active site" description="Charge relay system" evidence="3">
    <location>
        <position position="312"/>
    </location>
</feature>
<dbReference type="CDD" id="cd07062">
    <property type="entry name" value="Peptidase_S66_mccF_like"/>
    <property type="match status" value="1"/>
</dbReference>
<dbReference type="Pfam" id="PF17676">
    <property type="entry name" value="Peptidase_S66C"/>
    <property type="match status" value="1"/>
</dbReference>
<evidence type="ECO:0000313" key="6">
    <source>
        <dbReference type="EMBL" id="TFH89104.1"/>
    </source>
</evidence>
<dbReference type="EMBL" id="SATR01000118">
    <property type="protein sequence ID" value="TFH89104.1"/>
    <property type="molecule type" value="Genomic_DNA"/>
</dbReference>
<evidence type="ECO:0000256" key="1">
    <source>
        <dbReference type="ARBA" id="ARBA00010233"/>
    </source>
</evidence>
<feature type="domain" description="LD-carboxypeptidase N-terminal" evidence="4">
    <location>
        <begin position="13"/>
        <end position="132"/>
    </location>
</feature>
<dbReference type="Pfam" id="PF02016">
    <property type="entry name" value="Peptidase_S66"/>
    <property type="match status" value="1"/>
</dbReference>
<dbReference type="InterPro" id="IPR040921">
    <property type="entry name" value="Peptidase_S66C"/>
</dbReference>
<dbReference type="Gene3D" id="3.40.50.10740">
    <property type="entry name" value="Class I glutamine amidotransferase-like"/>
    <property type="match status" value="1"/>
</dbReference>
<dbReference type="OrthoDB" id="9807329at2"/>
<dbReference type="InterPro" id="IPR027461">
    <property type="entry name" value="Carboxypeptidase_A_C_sf"/>
</dbReference>
<keyword evidence="6" id="KW-0121">Carboxypeptidase</keyword>
<sequence>MKYPVPLGKGSRVAVTAFSSGVPSSLHKRLNIVIENLKKQDFEVIEGECLRENTKHVSACAKHRAAEFMRFLCDDSINAVVPPWGGEFAMDILPLLDYEKLQTVKPKWILGYSDVSTVSTALMTKLGWVTVHCSNLMDLHPNEPDWLTSSTLNWLTKDEGSSFEQHSSKYYQIDGTSFSDDPNFTLNTTEPTVWKVSGNKEIVFSGRLVGGCFDTMMHLIGTEYFDIHLLHKRFKNDGLILYLENVEMSPTVFKRALQSLKYKGVFELCNGLLIGRSSVLDKCGKDITIEEALTEVTKDLEIPVVYDVDIGHLPPNMTILNGSYAEVVVNGNAGKIRQTLK</sequence>
<protein>
    <submittedName>
        <fullName evidence="6">LD-carboxypeptidase</fullName>
    </submittedName>
</protein>
<feature type="active site" description="Nucleophile" evidence="3">
    <location>
        <position position="113"/>
    </location>
</feature>
<evidence type="ECO:0000259" key="4">
    <source>
        <dbReference type="Pfam" id="PF02016"/>
    </source>
</evidence>
<proteinExistence type="inferred from homology"/>
<dbReference type="AlphaFoldDB" id="A0A4Y8W8I4"/>
<dbReference type="GO" id="GO:0004180">
    <property type="term" value="F:carboxypeptidase activity"/>
    <property type="evidence" value="ECO:0007669"/>
    <property type="project" value="UniProtKB-KW"/>
</dbReference>
<evidence type="ECO:0000313" key="7">
    <source>
        <dbReference type="Proteomes" id="UP000297753"/>
    </source>
</evidence>
<dbReference type="InterPro" id="IPR040449">
    <property type="entry name" value="Peptidase_S66_N"/>
</dbReference>
<comment type="similarity">
    <text evidence="1">Belongs to the peptidase S66 family.</text>
</comment>
<evidence type="ECO:0000256" key="2">
    <source>
        <dbReference type="ARBA" id="ARBA00022801"/>
    </source>
</evidence>
<evidence type="ECO:0000256" key="3">
    <source>
        <dbReference type="PIRSR" id="PIRSR028757-1"/>
    </source>
</evidence>
<dbReference type="SUPFAM" id="SSF52317">
    <property type="entry name" value="Class I glutamine amidotransferase-like"/>
    <property type="match status" value="1"/>
</dbReference>
<gene>
    <name evidence="6" type="ORF">ELS82_24060</name>
</gene>
<dbReference type="PANTHER" id="PTHR30237">
    <property type="entry name" value="MURAMOYLTETRAPEPTIDE CARBOXYPEPTIDASE"/>
    <property type="match status" value="1"/>
</dbReference>
<keyword evidence="2" id="KW-0378">Hydrolase</keyword>
<accession>A0A4Y8W8I4</accession>
<evidence type="ECO:0000259" key="5">
    <source>
        <dbReference type="Pfam" id="PF17676"/>
    </source>
</evidence>
<dbReference type="InterPro" id="IPR027478">
    <property type="entry name" value="LdcA_N"/>
</dbReference>
<dbReference type="InterPro" id="IPR003507">
    <property type="entry name" value="S66_fam"/>
</dbReference>
<dbReference type="Gene3D" id="3.50.30.60">
    <property type="entry name" value="LD-carboxypeptidase A C-terminal domain-like"/>
    <property type="match status" value="1"/>
</dbReference>
<dbReference type="SUPFAM" id="SSF141986">
    <property type="entry name" value="LD-carboxypeptidase A C-terminal domain-like"/>
    <property type="match status" value="1"/>
</dbReference>